<reference evidence="5" key="1">
    <citation type="journal article" date="2016" name="Genome Announc.">
        <title>Draft genome sequence of Aspergillus niger strain An76.</title>
        <authorList>
            <person name="Gong W."/>
            <person name="Cheng Z."/>
            <person name="Zhang H."/>
            <person name="Liu L."/>
            <person name="Gao P."/>
            <person name="Wang L."/>
        </authorList>
    </citation>
    <scope>NUCLEOTIDE SEQUENCE [LARGE SCALE GENOMIC DNA]</scope>
    <source>
        <strain evidence="5">An76</strain>
    </source>
</reference>
<dbReference type="EMBL" id="BCMY01000009">
    <property type="protein sequence ID" value="GAQ43118.1"/>
    <property type="molecule type" value="Genomic_DNA"/>
</dbReference>
<dbReference type="PANTHER" id="PTHR46825">
    <property type="entry name" value="D-ALANYL-D-ALANINE-CARBOXYPEPTIDASE/ENDOPEPTIDASE AMPH"/>
    <property type="match status" value="1"/>
</dbReference>
<dbReference type="VEuPathDB" id="FungiDB:ATCC64974_71010"/>
<protein>
    <submittedName>
        <fullName evidence="4">Penicillin-binding protein</fullName>
    </submittedName>
</protein>
<feature type="domain" description="Peptidase S12 Pab87-related C-terminal" evidence="3">
    <location>
        <begin position="443"/>
        <end position="549"/>
    </location>
</feature>
<dbReference type="PaxDb" id="5061-CADANGAP00012487"/>
<evidence type="ECO:0000256" key="1">
    <source>
        <dbReference type="ARBA" id="ARBA00038215"/>
    </source>
</evidence>
<feature type="domain" description="Beta-lactamase-related" evidence="2">
    <location>
        <begin position="56"/>
        <end position="398"/>
    </location>
</feature>
<comment type="similarity">
    <text evidence="1">Belongs to the peptidase S12 family.</text>
</comment>
<gene>
    <name evidence="4" type="ORF">ABL_05779</name>
</gene>
<dbReference type="SUPFAM" id="SSF56601">
    <property type="entry name" value="beta-lactamase/transpeptidase-like"/>
    <property type="match status" value="1"/>
</dbReference>
<sequence length="551" mass="61854">MRSSDGKPHVQPQPRADDALNSLNERPWLDHKLQSSCQANMAADNTTANPLDERFETLVQETLDYWHVPGISIAVVDGDNTWAKAGGYGIAAFPAEPVTPSTLFYAGSTTKAFTAALMATIVEDDDNFPQVHWDTPISQLIRDDFVLHDEHATEHTTIEDALSHRSGLPRHDQAYGNRLTRDEAVRTIVRQLRHLPLTAPPRTKLQYCNLMYVVVSHVIETLAGGEWLGDTLARTIWHPLDMKSTYFSLNDAKSSPHHLARGYYHTPSDSDSDTDSNHYHEVPWMSLDEISGAGSIISNVLDYAKWARALLHQTEPLSPAVYKAIFEPRTLLPSEAPFTGPRAYALGWYTGVYQGVQFFEHTGGMNAFGAEVILFPSLKYAVVMLANTAGTSNYAQKALAFRLVDEKLGVPVERRFDWNAKNMAHIEEERKKALDAIHKAPAHVIPHSLELGEYVGTYVHPGYQTVEIYLDQSKTILRADRDRTTWPEYLTFKHVNGEHFLAISEHVGDLGAFFPDVYAAEFRIGEKGKPCALGVAWEKTMKEKIWFTRLD</sequence>
<dbReference type="Gene3D" id="3.40.710.10">
    <property type="entry name" value="DD-peptidase/beta-lactamase superfamily"/>
    <property type="match status" value="1"/>
</dbReference>
<dbReference type="AlphaFoldDB" id="A0A117E0W4"/>
<accession>A0A117E0W4</accession>
<dbReference type="Pfam" id="PF11954">
    <property type="entry name" value="DUF3471"/>
    <property type="match status" value="1"/>
</dbReference>
<evidence type="ECO:0000313" key="5">
    <source>
        <dbReference type="Proteomes" id="UP000068243"/>
    </source>
</evidence>
<dbReference type="InterPro" id="IPR021860">
    <property type="entry name" value="Peptidase_S12_Pab87-rel_C"/>
</dbReference>
<evidence type="ECO:0000313" key="4">
    <source>
        <dbReference type="EMBL" id="GAQ43118.1"/>
    </source>
</evidence>
<dbReference type="PANTHER" id="PTHR46825:SF15">
    <property type="entry name" value="BETA-LACTAMASE-RELATED DOMAIN-CONTAINING PROTEIN"/>
    <property type="match status" value="1"/>
</dbReference>
<dbReference type="InterPro" id="IPR050491">
    <property type="entry name" value="AmpC-like"/>
</dbReference>
<comment type="caution">
    <text evidence="4">The sequence shown here is derived from an EMBL/GenBank/DDBJ whole genome shotgun (WGS) entry which is preliminary data.</text>
</comment>
<name>A0A117E0W4_ASPNG</name>
<dbReference type="Proteomes" id="UP000068243">
    <property type="component" value="Unassembled WGS sequence"/>
</dbReference>
<dbReference type="OMA" id="YRDPWYG"/>
<organism evidence="4 5">
    <name type="scientific">Aspergillus niger</name>
    <dbReference type="NCBI Taxonomy" id="5061"/>
    <lineage>
        <taxon>Eukaryota</taxon>
        <taxon>Fungi</taxon>
        <taxon>Dikarya</taxon>
        <taxon>Ascomycota</taxon>
        <taxon>Pezizomycotina</taxon>
        <taxon>Eurotiomycetes</taxon>
        <taxon>Eurotiomycetidae</taxon>
        <taxon>Eurotiales</taxon>
        <taxon>Aspergillaceae</taxon>
        <taxon>Aspergillus</taxon>
        <taxon>Aspergillus subgen. Circumdati</taxon>
    </lineage>
</organism>
<dbReference type="OrthoDB" id="5946976at2759"/>
<dbReference type="VEuPathDB" id="FungiDB:ASPNIDRAFT2_1124097"/>
<dbReference type="InterPro" id="IPR012338">
    <property type="entry name" value="Beta-lactam/transpept-like"/>
</dbReference>
<dbReference type="InterPro" id="IPR001466">
    <property type="entry name" value="Beta-lactam-related"/>
</dbReference>
<dbReference type="Pfam" id="PF00144">
    <property type="entry name" value="Beta-lactamase"/>
    <property type="match status" value="1"/>
</dbReference>
<dbReference type="VEuPathDB" id="FungiDB:M747DRAFT_130331"/>
<proteinExistence type="inferred from homology"/>
<evidence type="ECO:0000259" key="3">
    <source>
        <dbReference type="Pfam" id="PF11954"/>
    </source>
</evidence>
<evidence type="ECO:0000259" key="2">
    <source>
        <dbReference type="Pfam" id="PF00144"/>
    </source>
</evidence>
<dbReference type="VEuPathDB" id="FungiDB:An16g02560"/>